<gene>
    <name evidence="7" type="ORF">JP75_17340</name>
</gene>
<dbReference type="AlphaFoldDB" id="A0A087LZ27"/>
<feature type="signal peptide" evidence="5">
    <location>
        <begin position="1"/>
        <end position="28"/>
    </location>
</feature>
<dbReference type="EMBL" id="JQGC01000017">
    <property type="protein sequence ID" value="KFL29880.1"/>
    <property type="molecule type" value="Genomic_DNA"/>
</dbReference>
<dbReference type="CDD" id="cd07720">
    <property type="entry name" value="OPHC2-like_MBL-fold"/>
    <property type="match status" value="1"/>
</dbReference>
<evidence type="ECO:0000256" key="3">
    <source>
        <dbReference type="ARBA" id="ARBA00022801"/>
    </source>
</evidence>
<dbReference type="GO" id="GO:0016787">
    <property type="term" value="F:hydrolase activity"/>
    <property type="evidence" value="ECO:0007669"/>
    <property type="project" value="UniProtKB-KW"/>
</dbReference>
<comment type="caution">
    <text evidence="7">The sequence shown here is derived from an EMBL/GenBank/DDBJ whole genome shotgun (WGS) entry which is preliminary data.</text>
</comment>
<dbReference type="InterPro" id="IPR051013">
    <property type="entry name" value="MBL_superfamily_lactonases"/>
</dbReference>
<dbReference type="OrthoDB" id="9773738at2"/>
<sequence length="332" mass="35625">MTQSALSRRSLLASLVAAPAFLALPAFIRTANAEATESVPASNHSAVIRRRVGDIELFALADGFSSLPSQILVGMENEVATAAARIAHKPHDPASLTISINTYLIRSGDRLIAVDTGATSAMAPTLGAWRSSLAEAGIVPEDVDTLFLTHAHSDHVGGMTDAAGARTLPNAQLLLAEAEWSFTHDEALYASLPPEFQPNFRFSRGQLAPYAEGRKELAMTKETEIAPGVTALPMQGHTPGHMGLRLESQGETLLIWGDVVHAPAYQFTRPDWSVAFDADMASAIATRQRLLDMAATDDLMVAGMHLDFPALGYVERHGTAYRYLAAPPDFRV</sequence>
<dbReference type="InterPro" id="IPR006311">
    <property type="entry name" value="TAT_signal"/>
</dbReference>
<evidence type="ECO:0000313" key="7">
    <source>
        <dbReference type="EMBL" id="KFL29880.1"/>
    </source>
</evidence>
<dbReference type="SUPFAM" id="SSF56281">
    <property type="entry name" value="Metallo-hydrolase/oxidoreductase"/>
    <property type="match status" value="1"/>
</dbReference>
<protein>
    <recommendedName>
        <fullName evidence="6">Metallo-beta-lactamase domain-containing protein</fullName>
    </recommendedName>
</protein>
<keyword evidence="4" id="KW-0862">Zinc</keyword>
<feature type="domain" description="Metallo-beta-lactamase" evidence="6">
    <location>
        <begin position="99"/>
        <end position="304"/>
    </location>
</feature>
<evidence type="ECO:0000313" key="8">
    <source>
        <dbReference type="Proteomes" id="UP000028981"/>
    </source>
</evidence>
<dbReference type="PROSITE" id="PS51318">
    <property type="entry name" value="TAT"/>
    <property type="match status" value="1"/>
</dbReference>
<reference evidence="7 8" key="1">
    <citation type="submission" date="2014-08" db="EMBL/GenBank/DDBJ databases">
        <authorList>
            <person name="Hassan Y.I."/>
            <person name="Lepp D."/>
            <person name="Zhou T."/>
        </authorList>
    </citation>
    <scope>NUCLEOTIDE SEQUENCE [LARGE SCALE GENOMIC DNA]</scope>
    <source>
        <strain evidence="7 8">IFO13584</strain>
    </source>
</reference>
<dbReference type="Gene3D" id="3.60.15.10">
    <property type="entry name" value="Ribonuclease Z/Hydroxyacylglutathione hydrolase-like"/>
    <property type="match status" value="1"/>
</dbReference>
<proteinExistence type="inferred from homology"/>
<keyword evidence="2" id="KW-0479">Metal-binding</keyword>
<name>A0A087LZ27_9HYPH</name>
<dbReference type="PANTHER" id="PTHR42978:SF6">
    <property type="entry name" value="QUORUM-QUENCHING LACTONASE YTNP-RELATED"/>
    <property type="match status" value="1"/>
</dbReference>
<dbReference type="GO" id="GO:0046872">
    <property type="term" value="F:metal ion binding"/>
    <property type="evidence" value="ECO:0007669"/>
    <property type="project" value="UniProtKB-KW"/>
</dbReference>
<keyword evidence="5" id="KW-0732">Signal</keyword>
<keyword evidence="3" id="KW-0378">Hydrolase</keyword>
<evidence type="ECO:0000256" key="5">
    <source>
        <dbReference type="SAM" id="SignalP"/>
    </source>
</evidence>
<organism evidence="7 8">
    <name type="scientific">Devosia riboflavina</name>
    <dbReference type="NCBI Taxonomy" id="46914"/>
    <lineage>
        <taxon>Bacteria</taxon>
        <taxon>Pseudomonadati</taxon>
        <taxon>Pseudomonadota</taxon>
        <taxon>Alphaproteobacteria</taxon>
        <taxon>Hyphomicrobiales</taxon>
        <taxon>Devosiaceae</taxon>
        <taxon>Devosia</taxon>
    </lineage>
</organism>
<accession>A0A087LZ27</accession>
<dbReference type="Proteomes" id="UP000028981">
    <property type="component" value="Unassembled WGS sequence"/>
</dbReference>
<keyword evidence="8" id="KW-1185">Reference proteome</keyword>
<dbReference type="Pfam" id="PF00753">
    <property type="entry name" value="Lactamase_B"/>
    <property type="match status" value="1"/>
</dbReference>
<evidence type="ECO:0000259" key="6">
    <source>
        <dbReference type="SMART" id="SM00849"/>
    </source>
</evidence>
<dbReference type="InterPro" id="IPR001279">
    <property type="entry name" value="Metallo-B-lactamas"/>
</dbReference>
<dbReference type="STRING" id="46914.JP75_17340"/>
<dbReference type="InterPro" id="IPR036866">
    <property type="entry name" value="RibonucZ/Hydroxyglut_hydro"/>
</dbReference>
<dbReference type="PANTHER" id="PTHR42978">
    <property type="entry name" value="QUORUM-QUENCHING LACTONASE YTNP-RELATED-RELATED"/>
    <property type="match status" value="1"/>
</dbReference>
<dbReference type="SMART" id="SM00849">
    <property type="entry name" value="Lactamase_B"/>
    <property type="match status" value="1"/>
</dbReference>
<evidence type="ECO:0000256" key="2">
    <source>
        <dbReference type="ARBA" id="ARBA00022723"/>
    </source>
</evidence>
<evidence type="ECO:0000256" key="1">
    <source>
        <dbReference type="ARBA" id="ARBA00007749"/>
    </source>
</evidence>
<feature type="chain" id="PRO_5001825747" description="Metallo-beta-lactamase domain-containing protein" evidence="5">
    <location>
        <begin position="29"/>
        <end position="332"/>
    </location>
</feature>
<comment type="similarity">
    <text evidence="1">Belongs to the metallo-beta-lactamase superfamily.</text>
</comment>
<evidence type="ECO:0000256" key="4">
    <source>
        <dbReference type="ARBA" id="ARBA00022833"/>
    </source>
</evidence>
<dbReference type="RefSeq" id="WP_035085305.1">
    <property type="nucleotide sequence ID" value="NZ_JQGC01000017.1"/>
</dbReference>